<evidence type="ECO:0000313" key="3">
    <source>
        <dbReference type="EMBL" id="RVU88256.1"/>
    </source>
</evidence>
<reference evidence="3" key="1">
    <citation type="submission" date="2018-12" db="EMBL/GenBank/DDBJ databases">
        <title>Draft genome sequence of Flaovobacterium columnare BGFS27 isolated from channel catfish in Alabama.</title>
        <authorList>
            <person name="Cai W."/>
            <person name="Arias C."/>
        </authorList>
    </citation>
    <scope>NUCLEOTIDE SEQUENCE [LARGE SCALE GENOMIC DNA]</scope>
    <source>
        <strain evidence="3">BGFS27</strain>
    </source>
</reference>
<dbReference type="EMBL" id="RWGX01000004">
    <property type="protein sequence ID" value="RVU88256.1"/>
    <property type="molecule type" value="Genomic_DNA"/>
</dbReference>
<dbReference type="CDD" id="cd03801">
    <property type="entry name" value="GT4_PimA-like"/>
    <property type="match status" value="1"/>
</dbReference>
<organism evidence="3">
    <name type="scientific">Flavobacterium columnare</name>
    <dbReference type="NCBI Taxonomy" id="996"/>
    <lineage>
        <taxon>Bacteria</taxon>
        <taxon>Pseudomonadati</taxon>
        <taxon>Bacteroidota</taxon>
        <taxon>Flavobacteriia</taxon>
        <taxon>Flavobacteriales</taxon>
        <taxon>Flavobacteriaceae</taxon>
        <taxon>Flavobacterium</taxon>
    </lineage>
</organism>
<dbReference type="SUPFAM" id="SSF53756">
    <property type="entry name" value="UDP-Glycosyltransferase/glycogen phosphorylase"/>
    <property type="match status" value="1"/>
</dbReference>
<evidence type="ECO:0000259" key="2">
    <source>
        <dbReference type="Pfam" id="PF00534"/>
    </source>
</evidence>
<dbReference type="Pfam" id="PF00534">
    <property type="entry name" value="Glycos_transf_1"/>
    <property type="match status" value="1"/>
</dbReference>
<dbReference type="PANTHER" id="PTHR46401:SF2">
    <property type="entry name" value="GLYCOSYLTRANSFERASE WBBK-RELATED"/>
    <property type="match status" value="1"/>
</dbReference>
<name>A0AA94JP49_9FLAO</name>
<dbReference type="AlphaFoldDB" id="A0AA94JP49"/>
<protein>
    <submittedName>
        <fullName evidence="3">Glycosyltransferase</fullName>
    </submittedName>
</protein>
<dbReference type="PANTHER" id="PTHR46401">
    <property type="entry name" value="GLYCOSYLTRANSFERASE WBBK-RELATED"/>
    <property type="match status" value="1"/>
</dbReference>
<sequence length="377" mass="44296">MRFVIITHVQHIEKKGEIYGYAPYVREMNLWIKNTDELILIAPKSKGDIDPIWLSYEHKKKKWLEVPSFNLTSFKAIAHFIISLPILIYQINKGFRKADHIHLRCPGNMGLLGAIIQIFFPRKKKTAKYAGNWDPNAKQPWSYKFQKWILSNTFLTRNMQVLVYGEWLNQTSNIKPFFTATYEEKEKVKSYFSEKFNNVLKKEIKILFVGTLTLGKNPLYSIQIVQELLRQGYNISLELYGEGILKEELLLYVKQSHLQKSIFFRGNQTKEKLKEAYIKSHFLILPSKSEGWPKAVAEAMFWGTIPLVTRVSCVSNMLNNDERGILLKEDIDDDVRRIIDFLQKEKFLKRKSEKAQIWSQYYTIEQFELAISKLLIP</sequence>
<dbReference type="Gene3D" id="3.40.50.2000">
    <property type="entry name" value="Glycogen Phosphorylase B"/>
    <property type="match status" value="2"/>
</dbReference>
<keyword evidence="1" id="KW-0808">Transferase</keyword>
<dbReference type="RefSeq" id="WP_127822107.1">
    <property type="nucleotide sequence ID" value="NZ_RWGX02000012.1"/>
</dbReference>
<evidence type="ECO:0000256" key="1">
    <source>
        <dbReference type="ARBA" id="ARBA00022679"/>
    </source>
</evidence>
<gene>
    <name evidence="3" type="ORF">EJB19_08800</name>
</gene>
<feature type="domain" description="Glycosyl transferase family 1" evidence="2">
    <location>
        <begin position="197"/>
        <end position="356"/>
    </location>
</feature>
<accession>A0AA94JP49</accession>
<dbReference type="GO" id="GO:0016757">
    <property type="term" value="F:glycosyltransferase activity"/>
    <property type="evidence" value="ECO:0007669"/>
    <property type="project" value="InterPro"/>
</dbReference>
<dbReference type="InterPro" id="IPR001296">
    <property type="entry name" value="Glyco_trans_1"/>
</dbReference>
<proteinExistence type="predicted"/>
<comment type="caution">
    <text evidence="3">The sequence shown here is derived from an EMBL/GenBank/DDBJ whole genome shotgun (WGS) entry which is preliminary data.</text>
</comment>